<dbReference type="RefSeq" id="WP_184655459.1">
    <property type="nucleotide sequence ID" value="NZ_JACHBU010000007.1"/>
</dbReference>
<evidence type="ECO:0000256" key="11">
    <source>
        <dbReference type="ARBA" id="ARBA00023014"/>
    </source>
</evidence>
<evidence type="ECO:0000256" key="7">
    <source>
        <dbReference type="ARBA" id="ARBA00022691"/>
    </source>
</evidence>
<protein>
    <recommendedName>
        <fullName evidence="14">Coproporphyrinogen-III oxidase</fullName>
        <ecNumber evidence="14">1.3.98.3</ecNumber>
    </recommendedName>
</protein>
<dbReference type="GO" id="GO:0051539">
    <property type="term" value="F:4 iron, 4 sulfur cluster binding"/>
    <property type="evidence" value="ECO:0007669"/>
    <property type="project" value="UniProtKB-KW"/>
</dbReference>
<comment type="cofactor">
    <cofactor evidence="14 16">
        <name>[4Fe-4S] cluster</name>
        <dbReference type="ChEBI" id="CHEBI:49883"/>
    </cofactor>
    <text evidence="14 16">Binds 1 [4Fe-4S] cluster. The cluster is coordinated with 3 cysteines and an exchangeable S-adenosyl-L-methionine.</text>
</comment>
<dbReference type="Gene3D" id="3.20.20.70">
    <property type="entry name" value="Aldolase class I"/>
    <property type="match status" value="1"/>
</dbReference>
<feature type="binding site" evidence="16">
    <location>
        <position position="61"/>
    </location>
    <ligand>
        <name>[4Fe-4S] cluster</name>
        <dbReference type="ChEBI" id="CHEBI:49883"/>
        <note>4Fe-4S-S-AdoMet</note>
    </ligand>
</feature>
<evidence type="ECO:0000256" key="12">
    <source>
        <dbReference type="ARBA" id="ARBA00023244"/>
    </source>
</evidence>
<dbReference type="InterPro" id="IPR006638">
    <property type="entry name" value="Elp3/MiaA/NifB-like_rSAM"/>
</dbReference>
<dbReference type="CDD" id="cd01335">
    <property type="entry name" value="Radical_SAM"/>
    <property type="match status" value="1"/>
</dbReference>
<dbReference type="SFLD" id="SFLDG01065">
    <property type="entry name" value="anaerobic_coproporphyrinogen-I"/>
    <property type="match status" value="1"/>
</dbReference>
<evidence type="ECO:0000256" key="8">
    <source>
        <dbReference type="ARBA" id="ARBA00022723"/>
    </source>
</evidence>
<feature type="binding site" evidence="15">
    <location>
        <position position="168"/>
    </location>
    <ligand>
        <name>S-adenosyl-L-methionine</name>
        <dbReference type="ChEBI" id="CHEBI:59789"/>
        <label>2</label>
    </ligand>
</feature>
<evidence type="ECO:0000256" key="5">
    <source>
        <dbReference type="ARBA" id="ARBA00022485"/>
    </source>
</evidence>
<gene>
    <name evidence="18" type="ORF">F4695_003583</name>
</gene>
<keyword evidence="10 14" id="KW-0408">Iron</keyword>
<feature type="binding site" evidence="15">
    <location>
        <begin position="109"/>
        <end position="110"/>
    </location>
    <ligand>
        <name>S-adenosyl-L-methionine</name>
        <dbReference type="ChEBI" id="CHEBI:59789"/>
        <label>2</label>
    </ligand>
</feature>
<dbReference type="Gene3D" id="1.10.10.920">
    <property type="match status" value="1"/>
</dbReference>
<evidence type="ECO:0000256" key="15">
    <source>
        <dbReference type="PIRSR" id="PIRSR000167-1"/>
    </source>
</evidence>
<keyword evidence="7 14" id="KW-0949">S-adenosyl-L-methionine</keyword>
<comment type="catalytic activity">
    <reaction evidence="13 14">
        <text>coproporphyrinogen III + 2 S-adenosyl-L-methionine = protoporphyrinogen IX + 2 5'-deoxyadenosine + 2 L-methionine + 2 CO2</text>
        <dbReference type="Rhea" id="RHEA:15425"/>
        <dbReference type="ChEBI" id="CHEBI:16526"/>
        <dbReference type="ChEBI" id="CHEBI:17319"/>
        <dbReference type="ChEBI" id="CHEBI:57307"/>
        <dbReference type="ChEBI" id="CHEBI:57309"/>
        <dbReference type="ChEBI" id="CHEBI:57844"/>
        <dbReference type="ChEBI" id="CHEBI:59789"/>
        <dbReference type="EC" id="1.3.98.3"/>
    </reaction>
</comment>
<dbReference type="UniPathway" id="UPA00251">
    <property type="reaction ID" value="UER00323"/>
</dbReference>
<dbReference type="PANTHER" id="PTHR13932:SF6">
    <property type="entry name" value="OXYGEN-INDEPENDENT COPROPORPHYRINOGEN III OXIDASE"/>
    <property type="match status" value="1"/>
</dbReference>
<dbReference type="InterPro" id="IPR013785">
    <property type="entry name" value="Aldolase_TIM"/>
</dbReference>
<keyword evidence="12 14" id="KW-0627">Porphyrin biosynthesis</keyword>
<feature type="binding site" evidence="15">
    <location>
        <position position="325"/>
    </location>
    <ligand>
        <name>S-adenosyl-L-methionine</name>
        <dbReference type="ChEBI" id="CHEBI:59789"/>
        <label>1</label>
    </ligand>
</feature>
<dbReference type="AlphaFoldDB" id="A0A7X0MSP6"/>
<keyword evidence="9 14" id="KW-0560">Oxidoreductase</keyword>
<keyword evidence="11 14" id="KW-0411">Iron-sulfur</keyword>
<proteinExistence type="inferred from homology"/>
<comment type="caution">
    <text evidence="18">The sequence shown here is derived from an EMBL/GenBank/DDBJ whole genome shotgun (WGS) entry which is preliminary data.</text>
</comment>
<dbReference type="EMBL" id="JACHBU010000007">
    <property type="protein sequence ID" value="MBB6510197.1"/>
    <property type="molecule type" value="Genomic_DNA"/>
</dbReference>
<dbReference type="InterPro" id="IPR058240">
    <property type="entry name" value="rSAM_sf"/>
</dbReference>
<sequence length="443" mass="48717">MKPDLVERLAEMPVPRYTSYPTAADFSEAVGPKGQAAWLGQLDPAEPVSVYLHVPYCRQLCHYCGCHAKAVRKAEPVEDYRTTLEAEIALVAAHLPARLKIGRIAWGGGTPSILGEAGLSSVLGMLKKHFDLEDDYEHSIELDPRMLGRDLCQALGRLGINRASLGVQDLDTVVQQAIGREQPEEKVAAAVRDLRDAGISRINFDLIYGLPNQTQESLLTTCRSVVDLNPDRIAFYGYAHLPSRRANQRLIDSASLPGPIERLQQASAIASFFIRAGYQAIGIDHFAKPSDRLAAAAREGRLHRNFQGYTDDDRPTLLGFGCSSISRLPGGYTQSESGIEAYKRHIAEGSLPTRRGHAFVEDDHERATIIERLMCDFSVDLGQNAAGYADELALLRPFALSGLLTVRANRISMTAKGRPYVRTVSAIFDRFRSQGQNLFSPSV</sequence>
<dbReference type="NCBIfam" id="TIGR00538">
    <property type="entry name" value="hemN"/>
    <property type="match status" value="1"/>
</dbReference>
<organism evidence="18 19">
    <name type="scientific">Rhizobium soli</name>
    <dbReference type="NCBI Taxonomy" id="424798"/>
    <lineage>
        <taxon>Bacteria</taxon>
        <taxon>Pseudomonadati</taxon>
        <taxon>Pseudomonadota</taxon>
        <taxon>Alphaproteobacteria</taxon>
        <taxon>Hyphomicrobiales</taxon>
        <taxon>Rhizobiaceae</taxon>
        <taxon>Rhizobium/Agrobacterium group</taxon>
        <taxon>Rhizobium</taxon>
    </lineage>
</organism>
<feature type="binding site" evidence="16">
    <location>
        <position position="64"/>
    </location>
    <ligand>
        <name>[4Fe-4S] cluster</name>
        <dbReference type="ChEBI" id="CHEBI:49883"/>
        <note>4Fe-4S-S-AdoMet</note>
    </ligand>
</feature>
<dbReference type="InterPro" id="IPR007197">
    <property type="entry name" value="rSAM"/>
</dbReference>
<dbReference type="SUPFAM" id="SSF102114">
    <property type="entry name" value="Radical SAM enzymes"/>
    <property type="match status" value="1"/>
</dbReference>
<dbReference type="GO" id="GO:0051989">
    <property type="term" value="F:coproporphyrinogen dehydrogenase activity"/>
    <property type="evidence" value="ECO:0007669"/>
    <property type="project" value="UniProtKB-EC"/>
</dbReference>
<evidence type="ECO:0000313" key="19">
    <source>
        <dbReference type="Proteomes" id="UP000585437"/>
    </source>
</evidence>
<dbReference type="GO" id="GO:0004109">
    <property type="term" value="F:coproporphyrinogen oxidase activity"/>
    <property type="evidence" value="ECO:0007669"/>
    <property type="project" value="InterPro"/>
</dbReference>
<evidence type="ECO:0000259" key="17">
    <source>
        <dbReference type="PROSITE" id="PS51918"/>
    </source>
</evidence>
<evidence type="ECO:0000256" key="10">
    <source>
        <dbReference type="ARBA" id="ARBA00023004"/>
    </source>
</evidence>
<dbReference type="GO" id="GO:0005737">
    <property type="term" value="C:cytoplasm"/>
    <property type="evidence" value="ECO:0007669"/>
    <property type="project" value="UniProtKB-SubCell"/>
</dbReference>
<feature type="binding site" evidence="15">
    <location>
        <position position="51"/>
    </location>
    <ligand>
        <name>S-adenosyl-L-methionine</name>
        <dbReference type="ChEBI" id="CHEBI:59789"/>
        <label>1</label>
    </ligand>
</feature>
<feature type="binding site" evidence="15">
    <location>
        <position position="205"/>
    </location>
    <ligand>
        <name>S-adenosyl-L-methionine</name>
        <dbReference type="ChEBI" id="CHEBI:59789"/>
        <label>2</label>
    </ligand>
</feature>
<comment type="pathway">
    <text evidence="2 14">Porphyrin-containing compound metabolism; protoporphyrin-IX biosynthesis; protoporphyrinogen-IX from coproporphyrinogen-III (AdoMet route): step 1/1.</text>
</comment>
<evidence type="ECO:0000256" key="16">
    <source>
        <dbReference type="PIRSR" id="PIRSR000167-2"/>
    </source>
</evidence>
<comment type="subunit">
    <text evidence="4">Monomer.</text>
</comment>
<keyword evidence="8 14" id="KW-0479">Metal-binding</keyword>
<evidence type="ECO:0000256" key="9">
    <source>
        <dbReference type="ARBA" id="ARBA00023002"/>
    </source>
</evidence>
<feature type="binding site" evidence="15">
    <location>
        <position position="180"/>
    </location>
    <ligand>
        <name>S-adenosyl-L-methionine</name>
        <dbReference type="ChEBI" id="CHEBI:59789"/>
        <label>2</label>
    </ligand>
</feature>
<dbReference type="EC" id="1.3.98.3" evidence="14"/>
<evidence type="ECO:0000256" key="13">
    <source>
        <dbReference type="ARBA" id="ARBA00048321"/>
    </source>
</evidence>
<dbReference type="PROSITE" id="PS51918">
    <property type="entry name" value="RADICAL_SAM"/>
    <property type="match status" value="1"/>
</dbReference>
<feature type="binding site" evidence="15">
    <location>
        <position position="108"/>
    </location>
    <ligand>
        <name>S-adenosyl-L-methionine</name>
        <dbReference type="ChEBI" id="CHEBI:59789"/>
        <label>1</label>
    </ligand>
</feature>
<dbReference type="Pfam" id="PF04055">
    <property type="entry name" value="Radical_SAM"/>
    <property type="match status" value="1"/>
</dbReference>
<dbReference type="SMART" id="SM00729">
    <property type="entry name" value="Elp3"/>
    <property type="match status" value="1"/>
</dbReference>
<dbReference type="PANTHER" id="PTHR13932">
    <property type="entry name" value="COPROPORPHYRINIGEN III OXIDASE"/>
    <property type="match status" value="1"/>
</dbReference>
<dbReference type="GO" id="GO:0046872">
    <property type="term" value="F:metal ion binding"/>
    <property type="evidence" value="ECO:0007669"/>
    <property type="project" value="UniProtKB-KW"/>
</dbReference>
<dbReference type="InterPro" id="IPR004558">
    <property type="entry name" value="Coprogen_oxidase_HemN"/>
</dbReference>
<dbReference type="InterPro" id="IPR034505">
    <property type="entry name" value="Coproporphyrinogen-III_oxidase"/>
</dbReference>
<comment type="subcellular location">
    <subcellularLocation>
        <location evidence="1 14">Cytoplasm</location>
    </subcellularLocation>
</comment>
<evidence type="ECO:0000256" key="3">
    <source>
        <dbReference type="ARBA" id="ARBA00005493"/>
    </source>
</evidence>
<feature type="binding site" evidence="15">
    <location>
        <begin position="63"/>
        <end position="65"/>
    </location>
    <ligand>
        <name>S-adenosyl-L-methionine</name>
        <dbReference type="ChEBI" id="CHEBI:59789"/>
        <label>2</label>
    </ligand>
</feature>
<keyword evidence="6 14" id="KW-0963">Cytoplasm</keyword>
<reference evidence="18 19" key="1">
    <citation type="submission" date="2020-08" db="EMBL/GenBank/DDBJ databases">
        <title>The Agave Microbiome: Exploring the role of microbial communities in plant adaptations to desert environments.</title>
        <authorList>
            <person name="Partida-Martinez L.P."/>
        </authorList>
    </citation>
    <scope>NUCLEOTIDE SEQUENCE [LARGE SCALE GENOMIC DNA]</scope>
    <source>
        <strain evidence="18 19">AS3.12</strain>
    </source>
</reference>
<dbReference type="PIRSF" id="PIRSF000167">
    <property type="entry name" value="HemN"/>
    <property type="match status" value="1"/>
</dbReference>
<evidence type="ECO:0000313" key="18">
    <source>
        <dbReference type="EMBL" id="MBB6510197.1"/>
    </source>
</evidence>
<comment type="similarity">
    <text evidence="3 14">Belongs to the anaerobic coproporphyrinogen-III oxidase family.</text>
</comment>
<evidence type="ECO:0000256" key="2">
    <source>
        <dbReference type="ARBA" id="ARBA00004785"/>
    </source>
</evidence>
<evidence type="ECO:0000256" key="6">
    <source>
        <dbReference type="ARBA" id="ARBA00022490"/>
    </source>
</evidence>
<feature type="domain" description="Radical SAM core" evidence="17">
    <location>
        <begin position="42"/>
        <end position="284"/>
    </location>
</feature>
<evidence type="ECO:0000256" key="14">
    <source>
        <dbReference type="PIRNR" id="PIRNR000167"/>
    </source>
</evidence>
<dbReference type="SFLD" id="SFLDS00029">
    <property type="entry name" value="Radical_SAM"/>
    <property type="match status" value="1"/>
</dbReference>
<dbReference type="Proteomes" id="UP000585437">
    <property type="component" value="Unassembled WGS sequence"/>
</dbReference>
<feature type="binding site" evidence="15">
    <location>
        <position position="239"/>
    </location>
    <ligand>
        <name>S-adenosyl-L-methionine</name>
        <dbReference type="ChEBI" id="CHEBI:59789"/>
        <label>2</label>
    </ligand>
</feature>
<dbReference type="GO" id="GO:0006782">
    <property type="term" value="P:protoporphyrinogen IX biosynthetic process"/>
    <property type="evidence" value="ECO:0007669"/>
    <property type="project" value="UniProtKB-UniPathway"/>
</dbReference>
<feature type="binding site" evidence="16">
    <location>
        <position position="57"/>
    </location>
    <ligand>
        <name>[4Fe-4S] cluster</name>
        <dbReference type="ChEBI" id="CHEBI:49883"/>
        <note>4Fe-4S-S-AdoMet</note>
    </ligand>
</feature>
<keyword evidence="19" id="KW-1185">Reference proteome</keyword>
<keyword evidence="5 14" id="KW-0004">4Fe-4S</keyword>
<evidence type="ECO:0000256" key="1">
    <source>
        <dbReference type="ARBA" id="ARBA00004496"/>
    </source>
</evidence>
<evidence type="ECO:0000256" key="4">
    <source>
        <dbReference type="ARBA" id="ARBA00011245"/>
    </source>
</evidence>
<accession>A0A7X0MSP6</accession>
<feature type="binding site" evidence="15">
    <location>
        <position position="141"/>
    </location>
    <ligand>
        <name>S-adenosyl-L-methionine</name>
        <dbReference type="ChEBI" id="CHEBI:59789"/>
        <label>1</label>
    </ligand>
</feature>
<name>A0A7X0MSP6_9HYPH</name>